<accession>A0A8H7R244</accession>
<gene>
    <name evidence="1" type="ORF">INT47_002011</name>
</gene>
<sequence>MGVIILDAGKLMRGALILTYDSYSNPIPLLADNQIAVPQPSTNPSCHKTTAEEMTSAVDKFVFEGHATKQAVMELLKSIASTTERNEDIYEKIENISNNSIRDKVARFIPSVADISMTTFSQMTWNLTFFNKDQVVVNLFNKHSYIDSVISGECTTIGYARKSLSNEFKSVRLRLLESMTSILVDPCRCSKIFVTPLCNANSPLLERDLKRSPLTKDVRHAYGDMHDLISYVKTSMRPIRLVVIDYAGLTTSPQDLYNFIS</sequence>
<keyword evidence="2" id="KW-1185">Reference proteome</keyword>
<organism evidence="1 2">
    <name type="scientific">Mucor saturninus</name>
    <dbReference type="NCBI Taxonomy" id="64648"/>
    <lineage>
        <taxon>Eukaryota</taxon>
        <taxon>Fungi</taxon>
        <taxon>Fungi incertae sedis</taxon>
        <taxon>Mucoromycota</taxon>
        <taxon>Mucoromycotina</taxon>
        <taxon>Mucoromycetes</taxon>
        <taxon>Mucorales</taxon>
        <taxon>Mucorineae</taxon>
        <taxon>Mucoraceae</taxon>
        <taxon>Mucor</taxon>
    </lineage>
</organism>
<proteinExistence type="predicted"/>
<evidence type="ECO:0000313" key="1">
    <source>
        <dbReference type="EMBL" id="KAG2201751.1"/>
    </source>
</evidence>
<protein>
    <submittedName>
        <fullName evidence="1">Uncharacterized protein</fullName>
    </submittedName>
</protein>
<dbReference type="AlphaFoldDB" id="A0A8H7R244"/>
<dbReference type="EMBL" id="JAEPRD010000068">
    <property type="protein sequence ID" value="KAG2201751.1"/>
    <property type="molecule type" value="Genomic_DNA"/>
</dbReference>
<evidence type="ECO:0000313" key="2">
    <source>
        <dbReference type="Proteomes" id="UP000603453"/>
    </source>
</evidence>
<reference evidence="1" key="1">
    <citation type="submission" date="2020-12" db="EMBL/GenBank/DDBJ databases">
        <title>Metabolic potential, ecology and presence of endohyphal bacteria is reflected in genomic diversity of Mucoromycotina.</title>
        <authorList>
            <person name="Muszewska A."/>
            <person name="Okrasinska A."/>
            <person name="Steczkiewicz K."/>
            <person name="Drgas O."/>
            <person name="Orlowska M."/>
            <person name="Perlinska-Lenart U."/>
            <person name="Aleksandrzak-Piekarczyk T."/>
            <person name="Szatraj K."/>
            <person name="Zielenkiewicz U."/>
            <person name="Pilsyk S."/>
            <person name="Malc E."/>
            <person name="Mieczkowski P."/>
            <person name="Kruszewska J.S."/>
            <person name="Biernat P."/>
            <person name="Pawlowska J."/>
        </authorList>
    </citation>
    <scope>NUCLEOTIDE SEQUENCE</scope>
    <source>
        <strain evidence="1">WA0000017839</strain>
    </source>
</reference>
<name>A0A8H7R244_9FUNG</name>
<comment type="caution">
    <text evidence="1">The sequence shown here is derived from an EMBL/GenBank/DDBJ whole genome shotgun (WGS) entry which is preliminary data.</text>
</comment>
<dbReference type="Proteomes" id="UP000603453">
    <property type="component" value="Unassembled WGS sequence"/>
</dbReference>
<dbReference type="OrthoDB" id="2272203at2759"/>